<dbReference type="OMA" id="LPGAQIY"/>
<dbReference type="InterPro" id="IPR045229">
    <property type="entry name" value="TPP_enz"/>
</dbReference>
<dbReference type="EMBL" id="JOWA01000107">
    <property type="protein sequence ID" value="KEZ41757.1"/>
    <property type="molecule type" value="Genomic_DNA"/>
</dbReference>
<dbReference type="RefSeq" id="XP_016641556.1">
    <property type="nucleotide sequence ID" value="XM_016788757.1"/>
</dbReference>
<feature type="domain" description="Thiamine pyrophosphate enzyme TPP-binding" evidence="8">
    <location>
        <begin position="405"/>
        <end position="571"/>
    </location>
</feature>
<dbReference type="GO" id="GO:0005948">
    <property type="term" value="C:acetolactate synthase complex"/>
    <property type="evidence" value="ECO:0007669"/>
    <property type="project" value="TreeGrafter"/>
</dbReference>
<name>A0A084G345_PSEDA</name>
<gene>
    <name evidence="10" type="ORF">SAPIO_CDS6732</name>
</gene>
<dbReference type="Gene3D" id="3.40.50.970">
    <property type="match status" value="2"/>
</dbReference>
<evidence type="ECO:0000313" key="10">
    <source>
        <dbReference type="EMBL" id="KEZ41757.1"/>
    </source>
</evidence>
<dbReference type="Pfam" id="PF00205">
    <property type="entry name" value="TPP_enzyme_M"/>
    <property type="match status" value="1"/>
</dbReference>
<feature type="domain" description="Thiamine pyrophosphate enzyme N-terminal TPP-binding" evidence="9">
    <location>
        <begin position="16"/>
        <end position="130"/>
    </location>
</feature>
<dbReference type="PROSITE" id="PS00187">
    <property type="entry name" value="TPP_ENZYMES"/>
    <property type="match status" value="1"/>
</dbReference>
<dbReference type="SUPFAM" id="SSF52518">
    <property type="entry name" value="Thiamin diphosphate-binding fold (THDP-binding)"/>
    <property type="match status" value="2"/>
</dbReference>
<comment type="cofactor">
    <cofactor evidence="1">
        <name>Mg(2+)</name>
        <dbReference type="ChEBI" id="CHEBI:18420"/>
    </cofactor>
</comment>
<dbReference type="AlphaFoldDB" id="A0A084G345"/>
<reference evidence="10 11" key="1">
    <citation type="journal article" date="2014" name="Genome Announc.">
        <title>Draft genome sequence of the pathogenic fungus Scedosporium apiospermum.</title>
        <authorList>
            <person name="Vandeputte P."/>
            <person name="Ghamrawi S."/>
            <person name="Rechenmann M."/>
            <person name="Iltis A."/>
            <person name="Giraud S."/>
            <person name="Fleury M."/>
            <person name="Thornton C."/>
            <person name="Delhaes L."/>
            <person name="Meyer W."/>
            <person name="Papon N."/>
            <person name="Bouchara J.P."/>
        </authorList>
    </citation>
    <scope>NUCLEOTIDE SEQUENCE [LARGE SCALE GENOMIC DNA]</scope>
    <source>
        <strain evidence="10 11">IHEM 14462</strain>
    </source>
</reference>
<organism evidence="10 11">
    <name type="scientific">Pseudallescheria apiosperma</name>
    <name type="common">Scedosporium apiospermum</name>
    <dbReference type="NCBI Taxonomy" id="563466"/>
    <lineage>
        <taxon>Eukaryota</taxon>
        <taxon>Fungi</taxon>
        <taxon>Dikarya</taxon>
        <taxon>Ascomycota</taxon>
        <taxon>Pezizomycotina</taxon>
        <taxon>Sordariomycetes</taxon>
        <taxon>Hypocreomycetidae</taxon>
        <taxon>Microascales</taxon>
        <taxon>Microascaceae</taxon>
        <taxon>Scedosporium</taxon>
    </lineage>
</organism>
<evidence type="ECO:0000259" key="8">
    <source>
        <dbReference type="Pfam" id="PF02775"/>
    </source>
</evidence>
<evidence type="ECO:0000256" key="5">
    <source>
        <dbReference type="ARBA" id="ARBA00023052"/>
    </source>
</evidence>
<dbReference type="InterPro" id="IPR029061">
    <property type="entry name" value="THDP-binding"/>
</dbReference>
<evidence type="ECO:0000256" key="6">
    <source>
        <dbReference type="RuleBase" id="RU362132"/>
    </source>
</evidence>
<keyword evidence="11" id="KW-1185">Reference proteome</keyword>
<sequence length="611" mass="65670">MAPLELQFPRNREFAGGDLLAQSLKSLGVDVAFGIHGGHLDSFFMGCFDSGIRLVDTRHETVAVQAAEGYSKVKGTVGVAFVTANSGFCNGLPGLASALADRNPILVITSSAPMVDTETNAIQGYIDQVDVARRMTKYAHRVPQPEEIPRFVAHAYRTALSGAPGPVLLDFPCDVLFKPVHQCRIQWGAIGTPMPYRPGPAKAAIREAVDLWEQAIRPAVIIGSGGRNPEAHEQLSKLIAATGTPVFHGAKYRGFNLVDSRFDAGAARGLGALAATGKPRPDLIILLACRTGMYLGGRQGSVLPKEGCKYIQVDIDGGEIGRTQPIDCGIVSDLALALEALNEEIEKRPAFKAPNDWLELAVSVQHRTPPMESDPVEITPGRMNVYQGVKKVLSSLEPGAIICLDGGESALWGADLAHHARPYLVLGALGYLVLLGNGFGYSLGAAIADPSRQVVNIQGDGSAGFHISEMDTYSRHGLNILTVVVNNYVWAMSIHGQELFYGDDHPARCVSQELFYGDDHPARCVSRLSPEAQYDQVASGWGATAVKVTTLEEIEPAVRSLSAADGPACLNLVVDDKPVHPVTKLYMNSDPDPMTINVPYYSKIPRPFYKV</sequence>
<dbReference type="GO" id="GO:0050660">
    <property type="term" value="F:flavin adenine dinucleotide binding"/>
    <property type="evidence" value="ECO:0007669"/>
    <property type="project" value="TreeGrafter"/>
</dbReference>
<dbReference type="InterPro" id="IPR011766">
    <property type="entry name" value="TPP_enzyme_TPP-bd"/>
</dbReference>
<dbReference type="KEGG" id="sapo:SAPIO_CDS6732"/>
<dbReference type="GO" id="GO:0009097">
    <property type="term" value="P:isoleucine biosynthetic process"/>
    <property type="evidence" value="ECO:0007669"/>
    <property type="project" value="TreeGrafter"/>
</dbReference>
<dbReference type="OrthoDB" id="10006023at2759"/>
<dbReference type="GO" id="GO:0000287">
    <property type="term" value="F:magnesium ion binding"/>
    <property type="evidence" value="ECO:0007669"/>
    <property type="project" value="InterPro"/>
</dbReference>
<protein>
    <submittedName>
        <fullName evidence="10">Uncharacterized protein</fullName>
    </submittedName>
</protein>
<dbReference type="PANTHER" id="PTHR18968">
    <property type="entry name" value="THIAMINE PYROPHOSPHATE ENZYMES"/>
    <property type="match status" value="1"/>
</dbReference>
<comment type="caution">
    <text evidence="10">The sequence shown here is derived from an EMBL/GenBank/DDBJ whole genome shotgun (WGS) entry which is preliminary data.</text>
</comment>
<evidence type="ECO:0000259" key="7">
    <source>
        <dbReference type="Pfam" id="PF00205"/>
    </source>
</evidence>
<comment type="similarity">
    <text evidence="3 6">Belongs to the TPP enzyme family.</text>
</comment>
<proteinExistence type="inferred from homology"/>
<dbReference type="Pfam" id="PF02775">
    <property type="entry name" value="TPP_enzyme_C"/>
    <property type="match status" value="1"/>
</dbReference>
<dbReference type="GeneID" id="27725804"/>
<dbReference type="InterPro" id="IPR012001">
    <property type="entry name" value="Thiamin_PyroP_enz_TPP-bd_dom"/>
</dbReference>
<evidence type="ECO:0000256" key="3">
    <source>
        <dbReference type="ARBA" id="ARBA00007812"/>
    </source>
</evidence>
<dbReference type="SUPFAM" id="SSF52467">
    <property type="entry name" value="DHS-like NAD/FAD-binding domain"/>
    <property type="match status" value="1"/>
</dbReference>
<dbReference type="GO" id="GO:0003984">
    <property type="term" value="F:acetolactate synthase activity"/>
    <property type="evidence" value="ECO:0007669"/>
    <property type="project" value="TreeGrafter"/>
</dbReference>
<dbReference type="FunFam" id="3.40.50.970:FF:000007">
    <property type="entry name" value="Acetolactate synthase"/>
    <property type="match status" value="1"/>
</dbReference>
<dbReference type="GO" id="GO:0009099">
    <property type="term" value="P:L-valine biosynthetic process"/>
    <property type="evidence" value="ECO:0007669"/>
    <property type="project" value="TreeGrafter"/>
</dbReference>
<evidence type="ECO:0000256" key="2">
    <source>
        <dbReference type="ARBA" id="ARBA00001964"/>
    </source>
</evidence>
<dbReference type="Gene3D" id="3.40.50.1220">
    <property type="entry name" value="TPP-binding domain"/>
    <property type="match status" value="1"/>
</dbReference>
<feature type="domain" description="Thiamine pyrophosphate enzyme central" evidence="7">
    <location>
        <begin position="205"/>
        <end position="341"/>
    </location>
</feature>
<dbReference type="Pfam" id="PF02776">
    <property type="entry name" value="TPP_enzyme_N"/>
    <property type="match status" value="1"/>
</dbReference>
<dbReference type="InterPro" id="IPR000399">
    <property type="entry name" value="TPP-bd_CS"/>
</dbReference>
<dbReference type="InterPro" id="IPR012000">
    <property type="entry name" value="Thiamin_PyroP_enz_cen_dom"/>
</dbReference>
<dbReference type="CDD" id="cd07035">
    <property type="entry name" value="TPP_PYR_POX_like"/>
    <property type="match status" value="1"/>
</dbReference>
<dbReference type="GO" id="GO:0030976">
    <property type="term" value="F:thiamine pyrophosphate binding"/>
    <property type="evidence" value="ECO:0007669"/>
    <property type="project" value="InterPro"/>
</dbReference>
<evidence type="ECO:0000313" key="11">
    <source>
        <dbReference type="Proteomes" id="UP000028545"/>
    </source>
</evidence>
<dbReference type="InterPro" id="IPR029035">
    <property type="entry name" value="DHS-like_NAD/FAD-binding_dom"/>
</dbReference>
<evidence type="ECO:0000259" key="9">
    <source>
        <dbReference type="Pfam" id="PF02776"/>
    </source>
</evidence>
<keyword evidence="4" id="KW-0479">Metal-binding</keyword>
<keyword evidence="5 6" id="KW-0786">Thiamine pyrophosphate</keyword>
<evidence type="ECO:0000256" key="4">
    <source>
        <dbReference type="ARBA" id="ARBA00022723"/>
    </source>
</evidence>
<dbReference type="HOGENOM" id="CLU_013748_3_3_1"/>
<comment type="cofactor">
    <cofactor evidence="2">
        <name>thiamine diphosphate</name>
        <dbReference type="ChEBI" id="CHEBI:58937"/>
    </cofactor>
</comment>
<dbReference type="PANTHER" id="PTHR18968:SF166">
    <property type="entry name" value="2-HYDROXYACYL-COA LYASE 2"/>
    <property type="match status" value="1"/>
</dbReference>
<accession>A0A084G345</accession>
<dbReference type="Proteomes" id="UP000028545">
    <property type="component" value="Unassembled WGS sequence"/>
</dbReference>
<dbReference type="VEuPathDB" id="FungiDB:SAPIO_CDS6732"/>
<evidence type="ECO:0000256" key="1">
    <source>
        <dbReference type="ARBA" id="ARBA00001946"/>
    </source>
</evidence>